<proteinExistence type="predicted"/>
<sequence>MTNLGVKLDDSRLDALMGLRTVHMNFYPNCPNPELTVGVRRHSDICMLTMLLQDDIGGLYVQRGATSSLGNEQWVEIPPIHGALVINVGDSLQCRHIVQTRSISSRVSVPLFNAPLPMIKIGSLPELVARDGFARYRELIYEEYMNHLLEKGRKKPL</sequence>
<accession>A0ACB9AJ22</accession>
<name>A0ACB9AJ22_CICIN</name>
<reference evidence="2" key="1">
    <citation type="journal article" date="2022" name="Mol. Ecol. Resour.">
        <title>The genomes of chicory, endive, great burdock and yacon provide insights into Asteraceae palaeo-polyploidization history and plant inulin production.</title>
        <authorList>
            <person name="Fan W."/>
            <person name="Wang S."/>
            <person name="Wang H."/>
            <person name="Wang A."/>
            <person name="Jiang F."/>
            <person name="Liu H."/>
            <person name="Zhao H."/>
            <person name="Xu D."/>
            <person name="Zhang Y."/>
        </authorList>
    </citation>
    <scope>NUCLEOTIDE SEQUENCE [LARGE SCALE GENOMIC DNA]</scope>
    <source>
        <strain evidence="2">cv. Punajuju</strain>
    </source>
</reference>
<evidence type="ECO:0000313" key="1">
    <source>
        <dbReference type="EMBL" id="KAI3710219.1"/>
    </source>
</evidence>
<organism evidence="1 2">
    <name type="scientific">Cichorium intybus</name>
    <name type="common">Chicory</name>
    <dbReference type="NCBI Taxonomy" id="13427"/>
    <lineage>
        <taxon>Eukaryota</taxon>
        <taxon>Viridiplantae</taxon>
        <taxon>Streptophyta</taxon>
        <taxon>Embryophyta</taxon>
        <taxon>Tracheophyta</taxon>
        <taxon>Spermatophyta</taxon>
        <taxon>Magnoliopsida</taxon>
        <taxon>eudicotyledons</taxon>
        <taxon>Gunneridae</taxon>
        <taxon>Pentapetalae</taxon>
        <taxon>asterids</taxon>
        <taxon>campanulids</taxon>
        <taxon>Asterales</taxon>
        <taxon>Asteraceae</taxon>
        <taxon>Cichorioideae</taxon>
        <taxon>Cichorieae</taxon>
        <taxon>Cichoriinae</taxon>
        <taxon>Cichorium</taxon>
    </lineage>
</organism>
<dbReference type="EMBL" id="CM042015">
    <property type="protein sequence ID" value="KAI3710219.1"/>
    <property type="molecule type" value="Genomic_DNA"/>
</dbReference>
<comment type="caution">
    <text evidence="1">The sequence shown here is derived from an EMBL/GenBank/DDBJ whole genome shotgun (WGS) entry which is preliminary data.</text>
</comment>
<gene>
    <name evidence="1" type="ORF">L2E82_39993</name>
</gene>
<protein>
    <submittedName>
        <fullName evidence="1">Uncharacterized protein</fullName>
    </submittedName>
</protein>
<reference evidence="1 2" key="2">
    <citation type="journal article" date="2022" name="Mol. Ecol. Resour.">
        <title>The genomes of chicory, endive, great burdock and yacon provide insights into Asteraceae paleo-polyploidization history and plant inulin production.</title>
        <authorList>
            <person name="Fan W."/>
            <person name="Wang S."/>
            <person name="Wang H."/>
            <person name="Wang A."/>
            <person name="Jiang F."/>
            <person name="Liu H."/>
            <person name="Zhao H."/>
            <person name="Xu D."/>
            <person name="Zhang Y."/>
        </authorList>
    </citation>
    <scope>NUCLEOTIDE SEQUENCE [LARGE SCALE GENOMIC DNA]</scope>
    <source>
        <strain evidence="2">cv. Punajuju</strain>
        <tissue evidence="1">Leaves</tissue>
    </source>
</reference>
<evidence type="ECO:0000313" key="2">
    <source>
        <dbReference type="Proteomes" id="UP001055811"/>
    </source>
</evidence>
<dbReference type="Proteomes" id="UP001055811">
    <property type="component" value="Linkage Group LG07"/>
</dbReference>
<keyword evidence="2" id="KW-1185">Reference proteome</keyword>